<dbReference type="PANTHER" id="PTHR38115">
    <property type="entry name" value="LIPOCALIN-LIKE DOMAIN-CONTAINING PROTEIN"/>
    <property type="match status" value="1"/>
</dbReference>
<dbReference type="Gene3D" id="2.40.128.20">
    <property type="match status" value="1"/>
</dbReference>
<reference evidence="1 2" key="1">
    <citation type="submission" date="2015-06" db="EMBL/GenBank/DDBJ databases">
        <title>Draft genome of the ant-associated black yeast Phialophora attae CBS 131958.</title>
        <authorList>
            <person name="Moreno L.F."/>
            <person name="Stielow B.J."/>
            <person name="de Hoog S."/>
            <person name="Vicente V.A."/>
            <person name="Weiss V.A."/>
            <person name="de Vries M."/>
            <person name="Cruz L.M."/>
            <person name="Souza E.M."/>
        </authorList>
    </citation>
    <scope>NUCLEOTIDE SEQUENCE [LARGE SCALE GENOMIC DNA]</scope>
    <source>
        <strain evidence="1 2">CBS 131958</strain>
    </source>
</reference>
<dbReference type="InterPro" id="IPR012674">
    <property type="entry name" value="Calycin"/>
</dbReference>
<accession>A0A0N1HGN4</accession>
<keyword evidence="2" id="KW-1185">Reference proteome</keyword>
<dbReference type="EMBL" id="LFJN01000054">
    <property type="protein sequence ID" value="KPI34643.1"/>
    <property type="molecule type" value="Genomic_DNA"/>
</dbReference>
<evidence type="ECO:0000313" key="1">
    <source>
        <dbReference type="EMBL" id="KPI34643.1"/>
    </source>
</evidence>
<dbReference type="AlphaFoldDB" id="A0A0N1HGN4"/>
<sequence>MAAPPEVTCTNLTGKFTMNKSLGDDLEPMLILQGIGWFVRKAIGLATPALTIKEYKEGDVYHIDILSVASGLSSQQENRTLDWADRAHTDRIFGNVKGRSRLYTSTNLTPATEGLSTEDVAFLNAQQLKDGTPSKWLDEGEHVQSFVVNVDKGYGWTAEQTWGFEDVKGDGQRRYTRRVIARDAKGKVERLRLVYDYTGPVEGKAGAEDDGLAYGDS</sequence>
<evidence type="ECO:0000313" key="2">
    <source>
        <dbReference type="Proteomes" id="UP000038010"/>
    </source>
</evidence>
<proteinExistence type="predicted"/>
<dbReference type="Proteomes" id="UP000038010">
    <property type="component" value="Unassembled WGS sequence"/>
</dbReference>
<dbReference type="VEuPathDB" id="FungiDB:AB675_11624"/>
<comment type="caution">
    <text evidence="1">The sequence shown here is derived from an EMBL/GenBank/DDBJ whole genome shotgun (WGS) entry which is preliminary data.</text>
</comment>
<dbReference type="PANTHER" id="PTHR38115:SF1">
    <property type="entry name" value="LIPOCALIN-LIKE DOMAIN-CONTAINING PROTEIN"/>
    <property type="match status" value="1"/>
</dbReference>
<dbReference type="InterPro" id="IPR053037">
    <property type="entry name" value="Pericyclase_pydY-like"/>
</dbReference>
<dbReference type="RefSeq" id="XP_017994606.1">
    <property type="nucleotide sequence ID" value="XM_018140488.1"/>
</dbReference>
<dbReference type="GeneID" id="28732369"/>
<name>A0A0N1HGN4_9EURO</name>
<dbReference type="OrthoDB" id="425354at2759"/>
<protein>
    <submittedName>
        <fullName evidence="1">Uncharacterized protein</fullName>
    </submittedName>
</protein>
<organism evidence="1 2">
    <name type="scientific">Cyphellophora attinorum</name>
    <dbReference type="NCBI Taxonomy" id="1664694"/>
    <lineage>
        <taxon>Eukaryota</taxon>
        <taxon>Fungi</taxon>
        <taxon>Dikarya</taxon>
        <taxon>Ascomycota</taxon>
        <taxon>Pezizomycotina</taxon>
        <taxon>Eurotiomycetes</taxon>
        <taxon>Chaetothyriomycetidae</taxon>
        <taxon>Chaetothyriales</taxon>
        <taxon>Cyphellophoraceae</taxon>
        <taxon>Cyphellophora</taxon>
    </lineage>
</organism>
<gene>
    <name evidence="1" type="ORF">AB675_11624</name>
</gene>